<evidence type="ECO:0000313" key="10">
    <source>
        <dbReference type="EMBL" id="CAI3945898.1"/>
    </source>
</evidence>
<keyword evidence="4" id="KW-0812">Transmembrane</keyword>
<reference evidence="9" key="1">
    <citation type="submission" date="2022-10" db="EMBL/GenBank/DDBJ databases">
        <authorList>
            <person name="Botero Cardona J."/>
        </authorList>
    </citation>
    <scope>NUCLEOTIDE SEQUENCE</scope>
    <source>
        <strain evidence="9">LMG 31819</strain>
        <strain evidence="10">R-53529</strain>
    </source>
</reference>
<evidence type="ECO:0000256" key="7">
    <source>
        <dbReference type="ARBA" id="ARBA00023136"/>
    </source>
</evidence>
<proteinExistence type="predicted"/>
<keyword evidence="2" id="KW-0328">Glycosyltransferase</keyword>
<comment type="caution">
    <text evidence="9">The sequence shown here is derived from an EMBL/GenBank/DDBJ whole genome shotgun (WGS) entry which is preliminary data.</text>
</comment>
<evidence type="ECO:0000313" key="12">
    <source>
        <dbReference type="Proteomes" id="UP001154259"/>
    </source>
</evidence>
<dbReference type="PANTHER" id="PTHR48090:SF3">
    <property type="entry name" value="UNDECAPRENYL-PHOSPHATE 4-DEOXY-4-FORMAMIDO-L-ARABINOSE TRANSFERASE"/>
    <property type="match status" value="1"/>
</dbReference>
<dbReference type="Gene3D" id="3.90.550.10">
    <property type="entry name" value="Spore Coat Polysaccharide Biosynthesis Protein SpsA, Chain A"/>
    <property type="match status" value="1"/>
</dbReference>
<dbReference type="GO" id="GO:0005886">
    <property type="term" value="C:plasma membrane"/>
    <property type="evidence" value="ECO:0007669"/>
    <property type="project" value="TreeGrafter"/>
</dbReference>
<evidence type="ECO:0000259" key="8">
    <source>
        <dbReference type="Pfam" id="PF00535"/>
    </source>
</evidence>
<keyword evidence="5" id="KW-0448">Lipopolysaccharide biosynthesis</keyword>
<dbReference type="RefSeq" id="WP_271789830.1">
    <property type="nucleotide sequence ID" value="NZ_CAMXCM010000002.1"/>
</dbReference>
<feature type="domain" description="Glycosyltransferase 2-like" evidence="8">
    <location>
        <begin position="6"/>
        <end position="168"/>
    </location>
</feature>
<evidence type="ECO:0000256" key="6">
    <source>
        <dbReference type="ARBA" id="ARBA00022989"/>
    </source>
</evidence>
<dbReference type="CDD" id="cd04179">
    <property type="entry name" value="DPM_DPG-synthase_like"/>
    <property type="match status" value="1"/>
</dbReference>
<evidence type="ECO:0000256" key="1">
    <source>
        <dbReference type="ARBA" id="ARBA00022475"/>
    </source>
</evidence>
<evidence type="ECO:0000313" key="9">
    <source>
        <dbReference type="EMBL" id="CAI3937527.1"/>
    </source>
</evidence>
<dbReference type="Pfam" id="PF00535">
    <property type="entry name" value="Glycos_transf_2"/>
    <property type="match status" value="1"/>
</dbReference>
<dbReference type="GO" id="GO:0009103">
    <property type="term" value="P:lipopolysaccharide biosynthetic process"/>
    <property type="evidence" value="ECO:0007669"/>
    <property type="project" value="UniProtKB-KW"/>
</dbReference>
<protein>
    <submittedName>
        <fullName evidence="9 10">Glycosyltransferase involved in cell wall bisynthesis (WcaA)</fullName>
    </submittedName>
</protein>
<keyword evidence="6" id="KW-1133">Transmembrane helix</keyword>
<dbReference type="InterPro" id="IPR001173">
    <property type="entry name" value="Glyco_trans_2-like"/>
</dbReference>
<dbReference type="EMBL" id="CAMXCS010000002">
    <property type="protein sequence ID" value="CAI3945898.1"/>
    <property type="molecule type" value="Genomic_DNA"/>
</dbReference>
<organism evidence="9 11">
    <name type="scientific">Commensalibacter communis</name>
    <dbReference type="NCBI Taxonomy" id="2972786"/>
    <lineage>
        <taxon>Bacteria</taxon>
        <taxon>Pseudomonadati</taxon>
        <taxon>Pseudomonadota</taxon>
        <taxon>Alphaproteobacteria</taxon>
        <taxon>Acetobacterales</taxon>
        <taxon>Acetobacteraceae</taxon>
    </lineage>
</organism>
<dbReference type="Proteomes" id="UP001154259">
    <property type="component" value="Unassembled WGS sequence"/>
</dbReference>
<keyword evidence="3" id="KW-0808">Transferase</keyword>
<dbReference type="InterPro" id="IPR050256">
    <property type="entry name" value="Glycosyltransferase_2"/>
</dbReference>
<keyword evidence="1" id="KW-1003">Cell membrane</keyword>
<dbReference type="SUPFAM" id="SSF53448">
    <property type="entry name" value="Nucleotide-diphospho-sugar transferases"/>
    <property type="match status" value="1"/>
</dbReference>
<keyword evidence="7" id="KW-0472">Membrane</keyword>
<dbReference type="GO" id="GO:0099621">
    <property type="term" value="F:undecaprenyl-phosphate 4-deoxy-4-formamido-L-arabinose transferase activity"/>
    <property type="evidence" value="ECO:0007669"/>
    <property type="project" value="TreeGrafter"/>
</dbReference>
<evidence type="ECO:0000313" key="11">
    <source>
        <dbReference type="Proteomes" id="UP001154255"/>
    </source>
</evidence>
<gene>
    <name evidence="10" type="ORF">R53529_LOCUS1403</name>
    <name evidence="9" type="ORF">R53530_LOCUS1031</name>
</gene>
<keyword evidence="12" id="KW-1185">Reference proteome</keyword>
<name>A0A9W4TNY8_9PROT</name>
<accession>A0A9W4TNY8</accession>
<evidence type="ECO:0000256" key="3">
    <source>
        <dbReference type="ARBA" id="ARBA00022679"/>
    </source>
</evidence>
<evidence type="ECO:0000256" key="2">
    <source>
        <dbReference type="ARBA" id="ARBA00022676"/>
    </source>
</evidence>
<dbReference type="PANTHER" id="PTHR48090">
    <property type="entry name" value="UNDECAPRENYL-PHOSPHATE 4-DEOXY-4-FORMAMIDO-L-ARABINOSE TRANSFERASE-RELATED"/>
    <property type="match status" value="1"/>
</dbReference>
<sequence length="241" mass="27029">MASVISIVVTVLNEAENIFPVCREIADVLPKLPECEVIFVDDGSTDQTLNQLIEVKNSFLPSLVILSHSQRCGKSGALLTAIAAAQGQWIATMDGDGQDDPKEIISMWEKSQQHKGREPLVVGVRLKRNDNISRRFATTFANGLRRNLLKDGCVDTGAPMKLFLRDDFVKLPHFEGLHRFLPALLGHYGVPLVCHEVHHRQRLNGVSKYTNFNRALVGIRDLLGVIWLLNRIRLPKKITKH</sequence>
<dbReference type="EMBL" id="CAMXCM010000002">
    <property type="protein sequence ID" value="CAI3937527.1"/>
    <property type="molecule type" value="Genomic_DNA"/>
</dbReference>
<evidence type="ECO:0000256" key="4">
    <source>
        <dbReference type="ARBA" id="ARBA00022692"/>
    </source>
</evidence>
<dbReference type="AlphaFoldDB" id="A0A9W4TNY8"/>
<evidence type="ECO:0000256" key="5">
    <source>
        <dbReference type="ARBA" id="ARBA00022985"/>
    </source>
</evidence>
<dbReference type="Proteomes" id="UP001154255">
    <property type="component" value="Unassembled WGS sequence"/>
</dbReference>
<dbReference type="InterPro" id="IPR029044">
    <property type="entry name" value="Nucleotide-diphossugar_trans"/>
</dbReference>